<organism evidence="3 4">
    <name type="scientific">Cirrhinus molitorella</name>
    <name type="common">mud carp</name>
    <dbReference type="NCBI Taxonomy" id="172907"/>
    <lineage>
        <taxon>Eukaryota</taxon>
        <taxon>Metazoa</taxon>
        <taxon>Chordata</taxon>
        <taxon>Craniata</taxon>
        <taxon>Vertebrata</taxon>
        <taxon>Euteleostomi</taxon>
        <taxon>Actinopterygii</taxon>
        <taxon>Neopterygii</taxon>
        <taxon>Teleostei</taxon>
        <taxon>Ostariophysi</taxon>
        <taxon>Cypriniformes</taxon>
        <taxon>Cyprinidae</taxon>
        <taxon>Labeoninae</taxon>
        <taxon>Labeonini</taxon>
        <taxon>Cirrhinus</taxon>
    </lineage>
</organism>
<evidence type="ECO:0000256" key="2">
    <source>
        <dbReference type="SAM" id="Phobius"/>
    </source>
</evidence>
<keyword evidence="2" id="KW-1133">Transmembrane helix</keyword>
<keyword evidence="2" id="KW-0812">Transmembrane</keyword>
<keyword evidence="2" id="KW-0472">Membrane</keyword>
<feature type="compositionally biased region" description="Polar residues" evidence="1">
    <location>
        <begin position="124"/>
        <end position="136"/>
    </location>
</feature>
<feature type="compositionally biased region" description="Low complexity" evidence="1">
    <location>
        <begin position="88"/>
        <end position="98"/>
    </location>
</feature>
<keyword evidence="4" id="KW-1185">Reference proteome</keyword>
<evidence type="ECO:0000256" key="1">
    <source>
        <dbReference type="SAM" id="MobiDB-lite"/>
    </source>
</evidence>
<gene>
    <name evidence="3" type="ORF">Q8A67_012773</name>
</gene>
<dbReference type="AlphaFoldDB" id="A0AA88TK60"/>
<feature type="transmembrane region" description="Helical" evidence="2">
    <location>
        <begin position="46"/>
        <end position="68"/>
    </location>
</feature>
<reference evidence="3" key="1">
    <citation type="submission" date="2023-08" db="EMBL/GenBank/DDBJ databases">
        <title>Chromosome-level Genome Assembly of mud carp (Cirrhinus molitorella).</title>
        <authorList>
            <person name="Liu H."/>
        </authorList>
    </citation>
    <scope>NUCLEOTIDE SEQUENCE</scope>
    <source>
        <strain evidence="3">Prfri</strain>
        <tissue evidence="3">Muscle</tissue>
    </source>
</reference>
<evidence type="ECO:0000313" key="3">
    <source>
        <dbReference type="EMBL" id="KAK2892785.1"/>
    </source>
</evidence>
<dbReference type="Proteomes" id="UP001187343">
    <property type="component" value="Unassembled WGS sequence"/>
</dbReference>
<protein>
    <submittedName>
        <fullName evidence="3">Uncharacterized protein</fullName>
    </submittedName>
</protein>
<sequence length="136" mass="14837">MPSSGYIHDCYVIDSIQWGHPCSAGPIESTSTSILPPFHPAHKAGMGISILGLIILILGAGFVGCSFYTHKTKPFQFHYLKEDEDVNPPESSPNISNPVYDALPVTKEQTPTVSESNEEDKHQMISSGSYDLLQDS</sequence>
<feature type="region of interest" description="Disordered" evidence="1">
    <location>
        <begin position="83"/>
        <end position="136"/>
    </location>
</feature>
<evidence type="ECO:0000313" key="4">
    <source>
        <dbReference type="Proteomes" id="UP001187343"/>
    </source>
</evidence>
<name>A0AA88TK60_9TELE</name>
<proteinExistence type="predicted"/>
<comment type="caution">
    <text evidence="3">The sequence shown here is derived from an EMBL/GenBank/DDBJ whole genome shotgun (WGS) entry which is preliminary data.</text>
</comment>
<accession>A0AA88TK60</accession>
<dbReference type="EMBL" id="JAUYZG010000012">
    <property type="protein sequence ID" value="KAK2892785.1"/>
    <property type="molecule type" value="Genomic_DNA"/>
</dbReference>